<dbReference type="Proteomes" id="UP000623467">
    <property type="component" value="Unassembled WGS sequence"/>
</dbReference>
<dbReference type="EMBL" id="JACAZH010000028">
    <property type="protein sequence ID" value="KAF7341003.1"/>
    <property type="molecule type" value="Genomic_DNA"/>
</dbReference>
<feature type="compositionally biased region" description="Basic and acidic residues" evidence="1">
    <location>
        <begin position="325"/>
        <end position="338"/>
    </location>
</feature>
<feature type="compositionally biased region" description="Polar residues" evidence="1">
    <location>
        <begin position="361"/>
        <end position="370"/>
    </location>
</feature>
<accession>A0A8H6XH12</accession>
<feature type="compositionally biased region" description="Polar residues" evidence="1">
    <location>
        <begin position="412"/>
        <end position="434"/>
    </location>
</feature>
<dbReference type="OrthoDB" id="3046818at2759"/>
<feature type="region of interest" description="Disordered" evidence="1">
    <location>
        <begin position="600"/>
        <end position="646"/>
    </location>
</feature>
<gene>
    <name evidence="2" type="ORF">MSAN_02085700</name>
</gene>
<organism evidence="2 3">
    <name type="scientific">Mycena sanguinolenta</name>
    <dbReference type="NCBI Taxonomy" id="230812"/>
    <lineage>
        <taxon>Eukaryota</taxon>
        <taxon>Fungi</taxon>
        <taxon>Dikarya</taxon>
        <taxon>Basidiomycota</taxon>
        <taxon>Agaricomycotina</taxon>
        <taxon>Agaricomycetes</taxon>
        <taxon>Agaricomycetidae</taxon>
        <taxon>Agaricales</taxon>
        <taxon>Marasmiineae</taxon>
        <taxon>Mycenaceae</taxon>
        <taxon>Mycena</taxon>
    </lineage>
</organism>
<feature type="region of interest" description="Disordered" evidence="1">
    <location>
        <begin position="1"/>
        <end position="25"/>
    </location>
</feature>
<feature type="region of interest" description="Disordered" evidence="1">
    <location>
        <begin position="241"/>
        <end position="486"/>
    </location>
</feature>
<dbReference type="AlphaFoldDB" id="A0A8H6XH12"/>
<feature type="compositionally biased region" description="Low complexity" evidence="1">
    <location>
        <begin position="373"/>
        <end position="387"/>
    </location>
</feature>
<feature type="region of interest" description="Disordered" evidence="1">
    <location>
        <begin position="164"/>
        <end position="201"/>
    </location>
</feature>
<evidence type="ECO:0000256" key="1">
    <source>
        <dbReference type="SAM" id="MobiDB-lite"/>
    </source>
</evidence>
<reference evidence="2" key="1">
    <citation type="submission" date="2020-05" db="EMBL/GenBank/DDBJ databases">
        <title>Mycena genomes resolve the evolution of fungal bioluminescence.</title>
        <authorList>
            <person name="Tsai I.J."/>
        </authorList>
    </citation>
    <scope>NUCLEOTIDE SEQUENCE</scope>
    <source>
        <strain evidence="2">160909Yilan</strain>
    </source>
</reference>
<feature type="compositionally biased region" description="Polar residues" evidence="1">
    <location>
        <begin position="178"/>
        <end position="188"/>
    </location>
</feature>
<proteinExistence type="predicted"/>
<feature type="compositionally biased region" description="Polar residues" evidence="1">
    <location>
        <begin position="608"/>
        <end position="621"/>
    </location>
</feature>
<evidence type="ECO:0000313" key="2">
    <source>
        <dbReference type="EMBL" id="KAF7341003.1"/>
    </source>
</evidence>
<keyword evidence="3" id="KW-1185">Reference proteome</keyword>
<protein>
    <submittedName>
        <fullName evidence="2">Uncharacterized protein</fullName>
    </submittedName>
</protein>
<comment type="caution">
    <text evidence="2">The sequence shown here is derived from an EMBL/GenBank/DDBJ whole genome shotgun (WGS) entry which is preliminary data.</text>
</comment>
<name>A0A8H6XH12_9AGAR</name>
<sequence>MAISSRSPSVGMPGGSWTIEEEDAPQISNSSIHDLVAASPVLLPVLIQEPYTVNSEITVLDPANLSEEVRLLTSPSGSETRVRISPECMEVLLPEQRQDGSTAIPRHIRDSPEQRRSRYLHNIFPELADDLHAASRSPTTDPHSVPSVLDPDMEWEFPQHEFLSPAGTAGGYEDASFANGSQNQQSVPTLDRGLGLHFSSEDDPVEDQIAFAPNTSGAEGDVSSIYGASHPEMIPTLDLQSSADDPVREDTTSEPVADVTITDAGDDVGGDPGMLEEPRPSADDPGTSSVPGADTEGDASMSAMRGIGILVLEVPPFPGRGLSHFPDEGHDRQEDKPTSRNPPESQLDDDDHSTTYSSHSVPVTSISIPSTVRPIRSPSRSNAPSPSTGFGHDHLDDDPGSPRPHDIADGQVLQTRSRSATVSNGHDSENTSFPGATVTGGGNDIESRINVPSPSIGFGRSDDPPDSPRIANDRTSSAAVGDEHDSESLLSLFIRPAAASIASDQSEEAQEIDPEYAELEYHDENPPMTPLSVLGSGEISLPLSLDSSFVVPIPNEWEVVAHPRAPDSFFGGQPVFPAIDAPKALTSGVNEFAIASGWPLQDAEDRSTSGSTTESSQIHQSTDSKDGAANIAGDENDDGVQTSAPFVDGHSDDVLLHTSLELPPLDLHASSFTDAVLSSPVVPFIRSRATESFWQCRAFT</sequence>
<evidence type="ECO:0000313" key="3">
    <source>
        <dbReference type="Proteomes" id="UP000623467"/>
    </source>
</evidence>